<dbReference type="PANTHER" id="PTHR43357">
    <property type="entry name" value="INNER MEMBRANE ABC TRANSPORTER PERMEASE PROTEIN YDCV"/>
    <property type="match status" value="1"/>
</dbReference>
<evidence type="ECO:0000256" key="3">
    <source>
        <dbReference type="ARBA" id="ARBA00022475"/>
    </source>
</evidence>
<name>A0A917T9H9_9ACTN</name>
<keyword evidence="7 8" id="KW-0472">Membrane</keyword>
<sequence>MAEMTGTSAPLVQAESPLAPLRPARSGPRLRAARRRRQAAIRWVVVVLVLAFFVTPMVSMVDFTTRLLSGKRSGIAWRKVVDFGQLDPQAKDLLVDGLRTSLILAVLTVVIMVVLLVPTMTWVRLRLPGMTRTIEFICLLPLIIPAIVLVVGYYPIYRFIGQHFSTSSVWLALAYGVLVLPYAYRALDAGLSAIDVKTMSEAARSLGSSWAGVMWRIVVPNIATAIAGAAFLSVALVLGEFTVASLLSKNNLQTSLVLVSSADPRFATAMSLVVLLLAFLLLFVLTFVGNRRRARR</sequence>
<evidence type="ECO:0000256" key="7">
    <source>
        <dbReference type="ARBA" id="ARBA00023136"/>
    </source>
</evidence>
<dbReference type="EMBL" id="BMNA01000014">
    <property type="protein sequence ID" value="GGM15364.1"/>
    <property type="molecule type" value="Genomic_DNA"/>
</dbReference>
<evidence type="ECO:0000313" key="10">
    <source>
        <dbReference type="EMBL" id="GGM15364.1"/>
    </source>
</evidence>
<comment type="similarity">
    <text evidence="8">Belongs to the binding-protein-dependent transport system permease family.</text>
</comment>
<evidence type="ECO:0000256" key="5">
    <source>
        <dbReference type="ARBA" id="ARBA00022692"/>
    </source>
</evidence>
<dbReference type="GO" id="GO:0005886">
    <property type="term" value="C:plasma membrane"/>
    <property type="evidence" value="ECO:0007669"/>
    <property type="project" value="UniProtKB-SubCell"/>
</dbReference>
<gene>
    <name evidence="10" type="ORF">GCM10011594_39270</name>
</gene>
<evidence type="ECO:0000256" key="2">
    <source>
        <dbReference type="ARBA" id="ARBA00022448"/>
    </source>
</evidence>
<reference evidence="10" key="2">
    <citation type="submission" date="2020-09" db="EMBL/GenBank/DDBJ databases">
        <authorList>
            <person name="Sun Q."/>
            <person name="Zhou Y."/>
        </authorList>
    </citation>
    <scope>NUCLEOTIDE SEQUENCE</scope>
    <source>
        <strain evidence="10">CGMCC 4.7308</strain>
    </source>
</reference>
<comment type="caution">
    <text evidence="10">The sequence shown here is derived from an EMBL/GenBank/DDBJ whole genome shotgun (WGS) entry which is preliminary data.</text>
</comment>
<keyword evidence="6 8" id="KW-1133">Transmembrane helix</keyword>
<keyword evidence="2 8" id="KW-0813">Transport</keyword>
<feature type="transmembrane region" description="Helical" evidence="8">
    <location>
        <begin position="266"/>
        <end position="288"/>
    </location>
</feature>
<keyword evidence="3" id="KW-1003">Cell membrane</keyword>
<evidence type="ECO:0000256" key="1">
    <source>
        <dbReference type="ARBA" id="ARBA00004429"/>
    </source>
</evidence>
<dbReference type="Proteomes" id="UP000655208">
    <property type="component" value="Unassembled WGS sequence"/>
</dbReference>
<dbReference type="SUPFAM" id="SSF161098">
    <property type="entry name" value="MetI-like"/>
    <property type="match status" value="1"/>
</dbReference>
<evidence type="ECO:0000256" key="8">
    <source>
        <dbReference type="RuleBase" id="RU363032"/>
    </source>
</evidence>
<dbReference type="GO" id="GO:0055085">
    <property type="term" value="P:transmembrane transport"/>
    <property type="evidence" value="ECO:0007669"/>
    <property type="project" value="InterPro"/>
</dbReference>
<keyword evidence="4" id="KW-0997">Cell inner membrane</keyword>
<evidence type="ECO:0000259" key="9">
    <source>
        <dbReference type="PROSITE" id="PS50928"/>
    </source>
</evidence>
<dbReference type="RefSeq" id="WP_229674663.1">
    <property type="nucleotide sequence ID" value="NZ_BMNA01000014.1"/>
</dbReference>
<feature type="transmembrane region" description="Helical" evidence="8">
    <location>
        <begin position="39"/>
        <end position="61"/>
    </location>
</feature>
<dbReference type="InterPro" id="IPR035906">
    <property type="entry name" value="MetI-like_sf"/>
</dbReference>
<dbReference type="CDD" id="cd06261">
    <property type="entry name" value="TM_PBP2"/>
    <property type="match status" value="1"/>
</dbReference>
<keyword evidence="11" id="KW-1185">Reference proteome</keyword>
<dbReference type="AlphaFoldDB" id="A0A917T9H9"/>
<comment type="subcellular location">
    <subcellularLocation>
        <location evidence="1">Cell inner membrane</location>
        <topology evidence="1">Multi-pass membrane protein</topology>
    </subcellularLocation>
    <subcellularLocation>
        <location evidence="8">Cell membrane</location>
        <topology evidence="8">Multi-pass membrane protein</topology>
    </subcellularLocation>
</comment>
<evidence type="ECO:0000313" key="11">
    <source>
        <dbReference type="Proteomes" id="UP000655208"/>
    </source>
</evidence>
<dbReference type="Pfam" id="PF00528">
    <property type="entry name" value="BPD_transp_1"/>
    <property type="match status" value="1"/>
</dbReference>
<feature type="transmembrane region" description="Helical" evidence="8">
    <location>
        <begin position="102"/>
        <end position="125"/>
    </location>
</feature>
<feature type="domain" description="ABC transmembrane type-1" evidence="9">
    <location>
        <begin position="98"/>
        <end position="285"/>
    </location>
</feature>
<organism evidence="10 11">
    <name type="scientific">Nakamurella endophytica</name>
    <dbReference type="NCBI Taxonomy" id="1748367"/>
    <lineage>
        <taxon>Bacteria</taxon>
        <taxon>Bacillati</taxon>
        <taxon>Actinomycetota</taxon>
        <taxon>Actinomycetes</taxon>
        <taxon>Nakamurellales</taxon>
        <taxon>Nakamurellaceae</taxon>
        <taxon>Nakamurella</taxon>
    </lineage>
</organism>
<proteinExistence type="inferred from homology"/>
<dbReference type="PROSITE" id="PS50928">
    <property type="entry name" value="ABC_TM1"/>
    <property type="match status" value="1"/>
</dbReference>
<evidence type="ECO:0000256" key="4">
    <source>
        <dbReference type="ARBA" id="ARBA00022519"/>
    </source>
</evidence>
<feature type="transmembrane region" description="Helical" evidence="8">
    <location>
        <begin position="168"/>
        <end position="187"/>
    </location>
</feature>
<dbReference type="InterPro" id="IPR000515">
    <property type="entry name" value="MetI-like"/>
</dbReference>
<feature type="transmembrane region" description="Helical" evidence="8">
    <location>
        <begin position="137"/>
        <end position="156"/>
    </location>
</feature>
<dbReference type="PANTHER" id="PTHR43357:SF4">
    <property type="entry name" value="INNER MEMBRANE ABC TRANSPORTER PERMEASE PROTEIN YDCV"/>
    <property type="match status" value="1"/>
</dbReference>
<feature type="transmembrane region" description="Helical" evidence="8">
    <location>
        <begin position="222"/>
        <end position="246"/>
    </location>
</feature>
<keyword evidence="5 8" id="KW-0812">Transmembrane</keyword>
<protein>
    <submittedName>
        <fullName evidence="10">ABC transporter permease</fullName>
    </submittedName>
</protein>
<evidence type="ECO:0000256" key="6">
    <source>
        <dbReference type="ARBA" id="ARBA00022989"/>
    </source>
</evidence>
<dbReference type="Gene3D" id="1.10.3720.10">
    <property type="entry name" value="MetI-like"/>
    <property type="match status" value="1"/>
</dbReference>
<accession>A0A917T9H9</accession>
<reference evidence="10" key="1">
    <citation type="journal article" date="2014" name="Int. J. Syst. Evol. Microbiol.">
        <title>Complete genome sequence of Corynebacterium casei LMG S-19264T (=DSM 44701T), isolated from a smear-ripened cheese.</title>
        <authorList>
            <consortium name="US DOE Joint Genome Institute (JGI-PGF)"/>
            <person name="Walter F."/>
            <person name="Albersmeier A."/>
            <person name="Kalinowski J."/>
            <person name="Ruckert C."/>
        </authorList>
    </citation>
    <scope>NUCLEOTIDE SEQUENCE</scope>
    <source>
        <strain evidence="10">CGMCC 4.7308</strain>
    </source>
</reference>